<feature type="transmembrane region" description="Helical" evidence="1">
    <location>
        <begin position="74"/>
        <end position="95"/>
    </location>
</feature>
<evidence type="ECO:0000313" key="3">
    <source>
        <dbReference type="Proteomes" id="UP000033882"/>
    </source>
</evidence>
<keyword evidence="1" id="KW-1133">Transmembrane helix</keyword>
<evidence type="ECO:0000313" key="2">
    <source>
        <dbReference type="EMBL" id="KKU90293.1"/>
    </source>
</evidence>
<protein>
    <submittedName>
        <fullName evidence="2">Uncharacterized protein</fullName>
    </submittedName>
</protein>
<accession>A0A0G1WIZ9</accession>
<sequence>MKDFSKDILHTIEERDIAPLPRWIFLMRQTALLGGFVLSVLIGGVSVSVILFALGDIDPGAERMIRMHPGPFLITYLPYVWVLTMIAFGIIAYYDMRSIKGAYRYRAVTILSASIVASIIVGGVLHTVGAGRIAERRFADVVPQYQAFETRKMHLWMRPEDGMLAGVIVSGSATSTLVLEDFSGIRWTVDVSDAVQRGLILGDFGERVRVAGSLTGPAVFHATDIFPWTRRGSVINREQGMIRDEVFSRRFPDESGQQGMMLRERNLHLAP</sequence>
<feature type="transmembrane region" description="Helical" evidence="1">
    <location>
        <begin position="31"/>
        <end position="54"/>
    </location>
</feature>
<proteinExistence type="predicted"/>
<name>A0A0G1WIZ9_9BACT</name>
<reference evidence="2 3" key="1">
    <citation type="journal article" date="2015" name="Nature">
        <title>rRNA introns, odd ribosomes, and small enigmatic genomes across a large radiation of phyla.</title>
        <authorList>
            <person name="Brown C.T."/>
            <person name="Hug L.A."/>
            <person name="Thomas B.C."/>
            <person name="Sharon I."/>
            <person name="Castelle C.J."/>
            <person name="Singh A."/>
            <person name="Wilkins M.J."/>
            <person name="Williams K.H."/>
            <person name="Banfield J.F."/>
        </authorList>
    </citation>
    <scope>NUCLEOTIDE SEQUENCE [LARGE SCALE GENOMIC DNA]</scope>
</reference>
<comment type="caution">
    <text evidence="2">The sequence shown here is derived from an EMBL/GenBank/DDBJ whole genome shotgun (WGS) entry which is preliminary data.</text>
</comment>
<gene>
    <name evidence="2" type="ORF">UY19_C0004G0007</name>
</gene>
<evidence type="ECO:0000256" key="1">
    <source>
        <dbReference type="SAM" id="Phobius"/>
    </source>
</evidence>
<keyword evidence="1" id="KW-0472">Membrane</keyword>
<dbReference type="EMBL" id="LCPB01000004">
    <property type="protein sequence ID" value="KKU90293.1"/>
    <property type="molecule type" value="Genomic_DNA"/>
</dbReference>
<dbReference type="Proteomes" id="UP000033882">
    <property type="component" value="Unassembled WGS sequence"/>
</dbReference>
<feature type="transmembrane region" description="Helical" evidence="1">
    <location>
        <begin position="107"/>
        <end position="128"/>
    </location>
</feature>
<dbReference type="AlphaFoldDB" id="A0A0G1WIZ9"/>
<organism evidence="2 3">
    <name type="scientific">Candidatus Wolfebacteria bacterium GW2011_GWA2_47_9b</name>
    <dbReference type="NCBI Taxonomy" id="1619005"/>
    <lineage>
        <taxon>Bacteria</taxon>
        <taxon>Candidatus Wolfeibacteriota</taxon>
    </lineage>
</organism>
<keyword evidence="1" id="KW-0812">Transmembrane</keyword>